<proteinExistence type="predicted"/>
<evidence type="ECO:0000256" key="1">
    <source>
        <dbReference type="SAM" id="MobiDB-lite"/>
    </source>
</evidence>
<feature type="region of interest" description="Disordered" evidence="1">
    <location>
        <begin position="156"/>
        <end position="180"/>
    </location>
</feature>
<accession>A0A8T1UES6</accession>
<dbReference type="Proteomes" id="UP000688947">
    <property type="component" value="Unassembled WGS sequence"/>
</dbReference>
<evidence type="ECO:0000313" key="3">
    <source>
        <dbReference type="Proteomes" id="UP000688947"/>
    </source>
</evidence>
<dbReference type="EMBL" id="JAENGZ010000465">
    <property type="protein sequence ID" value="KAG6958810.1"/>
    <property type="molecule type" value="Genomic_DNA"/>
</dbReference>
<sequence length="180" mass="20075">MGRSCNRDSRTEKQDEVPKAVLRSLSKQRNLQLCIKYLSNTGCTGNGTPGKCFSAKRAHFRPKKLPANVTTTLTRLLGVSLLNLLTFDSPGSQRTQCVHRFQTIIAINLAKAAETIGILVPWSTEPPGDDVVDIAVHKLQSYGYFDRLVRGQTADDRRPNKDLYEIPHPPTADLSEICRR</sequence>
<name>A0A8T1UES6_9STRA</name>
<protein>
    <submittedName>
        <fullName evidence="2">Uncharacterized protein</fullName>
    </submittedName>
</protein>
<organism evidence="2 3">
    <name type="scientific">Phytophthora cactorum</name>
    <dbReference type="NCBI Taxonomy" id="29920"/>
    <lineage>
        <taxon>Eukaryota</taxon>
        <taxon>Sar</taxon>
        <taxon>Stramenopiles</taxon>
        <taxon>Oomycota</taxon>
        <taxon>Peronosporomycetes</taxon>
        <taxon>Peronosporales</taxon>
        <taxon>Peronosporaceae</taxon>
        <taxon>Phytophthora</taxon>
    </lineage>
</organism>
<evidence type="ECO:0000313" key="2">
    <source>
        <dbReference type="EMBL" id="KAG6958810.1"/>
    </source>
</evidence>
<comment type="caution">
    <text evidence="2">The sequence shown here is derived from an EMBL/GenBank/DDBJ whole genome shotgun (WGS) entry which is preliminary data.</text>
</comment>
<gene>
    <name evidence="2" type="ORF">JG687_00009157</name>
</gene>
<dbReference type="OrthoDB" id="125953at2759"/>
<reference evidence="2" key="1">
    <citation type="submission" date="2021-01" db="EMBL/GenBank/DDBJ databases">
        <title>Phytophthora aleatoria, a newly-described species from Pinus radiata is distinct from Phytophthora cactorum isolates based on comparative genomics.</title>
        <authorList>
            <person name="Mcdougal R."/>
            <person name="Panda P."/>
            <person name="Williams N."/>
            <person name="Studholme D.J."/>
        </authorList>
    </citation>
    <scope>NUCLEOTIDE SEQUENCE</scope>
    <source>
        <strain evidence="2">NZFS 3830</strain>
    </source>
</reference>
<dbReference type="AlphaFoldDB" id="A0A8T1UES6"/>
<feature type="compositionally biased region" description="Basic and acidic residues" evidence="1">
    <location>
        <begin position="156"/>
        <end position="165"/>
    </location>
</feature>